<reference evidence="6 7" key="1">
    <citation type="journal article" date="2015" name="Plant Cell">
        <title>Oil accumulation by the oleaginous diatom Fistulifera solaris as revealed by the genome and transcriptome.</title>
        <authorList>
            <person name="Tanaka T."/>
            <person name="Maeda Y."/>
            <person name="Veluchamy A."/>
            <person name="Tanaka M."/>
            <person name="Abida H."/>
            <person name="Marechal E."/>
            <person name="Bowler C."/>
            <person name="Muto M."/>
            <person name="Sunaga Y."/>
            <person name="Tanaka M."/>
            <person name="Yoshino T."/>
            <person name="Taniguchi T."/>
            <person name="Fukuda Y."/>
            <person name="Nemoto M."/>
            <person name="Matsumoto M."/>
            <person name="Wong P.S."/>
            <person name="Aburatani S."/>
            <person name="Fujibuchi W."/>
        </authorList>
    </citation>
    <scope>NUCLEOTIDE SEQUENCE [LARGE SCALE GENOMIC DNA]</scope>
    <source>
        <strain evidence="6 7">JPCC DA0580</strain>
    </source>
</reference>
<dbReference type="Pfam" id="PF22020">
    <property type="entry name" value="RlmL_1st"/>
    <property type="match status" value="1"/>
</dbReference>
<evidence type="ECO:0000256" key="3">
    <source>
        <dbReference type="SAM" id="MobiDB-lite"/>
    </source>
</evidence>
<organism evidence="6 7">
    <name type="scientific">Fistulifera solaris</name>
    <name type="common">Oleaginous diatom</name>
    <dbReference type="NCBI Taxonomy" id="1519565"/>
    <lineage>
        <taxon>Eukaryota</taxon>
        <taxon>Sar</taxon>
        <taxon>Stramenopiles</taxon>
        <taxon>Ochrophyta</taxon>
        <taxon>Bacillariophyta</taxon>
        <taxon>Bacillariophyceae</taxon>
        <taxon>Bacillariophycidae</taxon>
        <taxon>Naviculales</taxon>
        <taxon>Naviculaceae</taxon>
        <taxon>Fistulifera</taxon>
    </lineage>
</organism>
<evidence type="ECO:0000313" key="6">
    <source>
        <dbReference type="EMBL" id="GAX23020.1"/>
    </source>
</evidence>
<keyword evidence="2" id="KW-0808">Transferase</keyword>
<dbReference type="PANTHER" id="PTHR47313:SF1">
    <property type="entry name" value="RIBOSOMAL RNA LARGE SUBUNIT METHYLTRANSFERASE K_L"/>
    <property type="match status" value="1"/>
</dbReference>
<dbReference type="GO" id="GO:0032259">
    <property type="term" value="P:methylation"/>
    <property type="evidence" value="ECO:0007669"/>
    <property type="project" value="UniProtKB-KW"/>
</dbReference>
<feature type="compositionally biased region" description="Polar residues" evidence="3">
    <location>
        <begin position="452"/>
        <end position="468"/>
    </location>
</feature>
<accession>A0A1Z5K9S8</accession>
<evidence type="ECO:0000259" key="5">
    <source>
        <dbReference type="Pfam" id="PF22020"/>
    </source>
</evidence>
<dbReference type="InterPro" id="IPR029063">
    <property type="entry name" value="SAM-dependent_MTases_sf"/>
</dbReference>
<feature type="region of interest" description="Disordered" evidence="3">
    <location>
        <begin position="434"/>
        <end position="512"/>
    </location>
</feature>
<dbReference type="PANTHER" id="PTHR47313">
    <property type="entry name" value="RIBOSOMAL RNA LARGE SUBUNIT METHYLTRANSFERASE K/L"/>
    <property type="match status" value="1"/>
</dbReference>
<evidence type="ECO:0000313" key="7">
    <source>
        <dbReference type="Proteomes" id="UP000198406"/>
    </source>
</evidence>
<dbReference type="SUPFAM" id="SSF53335">
    <property type="entry name" value="S-adenosyl-L-methionine-dependent methyltransferases"/>
    <property type="match status" value="1"/>
</dbReference>
<dbReference type="GO" id="GO:0043527">
    <property type="term" value="C:tRNA methyltransferase complex"/>
    <property type="evidence" value="ECO:0007669"/>
    <property type="project" value="UniProtKB-ARBA"/>
</dbReference>
<dbReference type="InParanoid" id="A0A1Z5K9S8"/>
<dbReference type="OrthoDB" id="416496at2759"/>
<dbReference type="EMBL" id="BDSP01000193">
    <property type="protein sequence ID" value="GAX23020.1"/>
    <property type="molecule type" value="Genomic_DNA"/>
</dbReference>
<evidence type="ECO:0000256" key="1">
    <source>
        <dbReference type="ARBA" id="ARBA00022603"/>
    </source>
</evidence>
<evidence type="ECO:0000259" key="4">
    <source>
        <dbReference type="Pfam" id="PF01170"/>
    </source>
</evidence>
<dbReference type="GO" id="GO:0003676">
    <property type="term" value="F:nucleic acid binding"/>
    <property type="evidence" value="ECO:0007669"/>
    <property type="project" value="InterPro"/>
</dbReference>
<evidence type="ECO:0000256" key="2">
    <source>
        <dbReference type="ARBA" id="ARBA00022679"/>
    </source>
</evidence>
<gene>
    <name evidence="6" type="ORF">FisN_15Hh081</name>
</gene>
<dbReference type="Pfam" id="PF01170">
    <property type="entry name" value="UPF0020"/>
    <property type="match status" value="1"/>
</dbReference>
<sequence>MLMASQYDTQTYMATCIPGLASVLSEELTELRCQQVTPASTSAVWFQADLPTVLRVILWVRTAHKVLELLATAEDIRDKDGLYQWIQNTIPVAEVLQSHSNQQQPSQWLTLSVQVIRNQVTQLPSDLTHSHFTALTIKNALVDQARDLSSDRPSVSLDDPDVPLVAILHGSRGAAQVSLYRQLHTDSLHKRGYRSGDAIHKAAMKESLAAGLLRQAGFSSPSHFHQKVIVDPMAGSGTLLIEAALMSANIAPGLVNIKCGGTRQPPVVRWHHTQDVMSLWKDILQDATQDAKTGLQFLRESQFCRFYGNELHPSAMQLFRDSLYQAGLSDLVAIQQGNCNTYEIPSHESSAVTVVTNPPWGVRLETDSEDEAWNDLRTFLRSQLPPGSEAWVLSGNKNSTRQLKWKRTNMFPIQTGQQQLRWIQYKVLSDEERNAQLEDDNDDEKRYDSRPRSSIRTFQRDPQQIQQRDGQRTFKDTSHKPRKPPRDSNDRKPQKRVIRSQNQASNSNEWLI</sequence>
<comment type="caution">
    <text evidence="6">The sequence shown here is derived from an EMBL/GenBank/DDBJ whole genome shotgun (WGS) entry which is preliminary data.</text>
</comment>
<dbReference type="Gene3D" id="3.30.2130.30">
    <property type="match status" value="1"/>
</dbReference>
<feature type="compositionally biased region" description="Basic and acidic residues" evidence="3">
    <location>
        <begin position="469"/>
        <end position="492"/>
    </location>
</feature>
<dbReference type="InterPro" id="IPR054170">
    <property type="entry name" value="RlmL_1st"/>
</dbReference>
<feature type="domain" description="RlmL ferredoxin-like" evidence="5">
    <location>
        <begin position="12"/>
        <end position="67"/>
    </location>
</feature>
<name>A0A1Z5K9S8_FISSO</name>
<feature type="compositionally biased region" description="Polar residues" evidence="3">
    <location>
        <begin position="499"/>
        <end position="512"/>
    </location>
</feature>
<keyword evidence="1 6" id="KW-0489">Methyltransferase</keyword>
<dbReference type="InterPro" id="IPR002052">
    <property type="entry name" value="DNA_methylase_N6_adenine_CS"/>
</dbReference>
<feature type="domain" description="Ribosomal RNA large subunit methyltransferase K/L-like methyltransferase" evidence="4">
    <location>
        <begin position="191"/>
        <end position="420"/>
    </location>
</feature>
<dbReference type="CDD" id="cd11715">
    <property type="entry name" value="THUMP_AdoMetMT"/>
    <property type="match status" value="1"/>
</dbReference>
<dbReference type="GO" id="GO:0008168">
    <property type="term" value="F:methyltransferase activity"/>
    <property type="evidence" value="ECO:0007669"/>
    <property type="project" value="UniProtKB-KW"/>
</dbReference>
<proteinExistence type="predicted"/>
<dbReference type="AlphaFoldDB" id="A0A1Z5K9S8"/>
<protein>
    <submittedName>
        <fullName evidence="6">Putative N6-adenine-specific DNA methylase</fullName>
    </submittedName>
</protein>
<dbReference type="InterPro" id="IPR000241">
    <property type="entry name" value="RlmKL-like_Mtase"/>
</dbReference>
<dbReference type="Proteomes" id="UP000198406">
    <property type="component" value="Unassembled WGS sequence"/>
</dbReference>
<keyword evidence="7" id="KW-1185">Reference proteome</keyword>
<dbReference type="Gene3D" id="3.40.50.150">
    <property type="entry name" value="Vaccinia Virus protein VP39"/>
    <property type="match status" value="1"/>
</dbReference>
<dbReference type="PROSITE" id="PS00092">
    <property type="entry name" value="N6_MTASE"/>
    <property type="match status" value="1"/>
</dbReference>